<feature type="region of interest" description="Disordered" evidence="1">
    <location>
        <begin position="242"/>
        <end position="262"/>
    </location>
</feature>
<protein>
    <submittedName>
        <fullName evidence="2">Uncharacterized protein</fullName>
    </submittedName>
</protein>
<evidence type="ECO:0000313" key="2">
    <source>
        <dbReference type="EMBL" id="CUG91736.1"/>
    </source>
</evidence>
<proteinExistence type="predicted"/>
<feature type="compositionally biased region" description="Low complexity" evidence="1">
    <location>
        <begin position="131"/>
        <end position="145"/>
    </location>
</feature>
<feature type="region of interest" description="Disordered" evidence="1">
    <location>
        <begin position="112"/>
        <end position="146"/>
    </location>
</feature>
<name>A0A0S4JT50_BODSA</name>
<feature type="compositionally biased region" description="Low complexity" evidence="1">
    <location>
        <begin position="243"/>
        <end position="260"/>
    </location>
</feature>
<dbReference type="AlphaFoldDB" id="A0A0S4JT50"/>
<reference evidence="3" key="1">
    <citation type="submission" date="2015-09" db="EMBL/GenBank/DDBJ databases">
        <authorList>
            <consortium name="Pathogen Informatics"/>
        </authorList>
    </citation>
    <scope>NUCLEOTIDE SEQUENCE [LARGE SCALE GENOMIC DNA]</scope>
    <source>
        <strain evidence="3">Lake Konstanz</strain>
    </source>
</reference>
<organism evidence="2 3">
    <name type="scientific">Bodo saltans</name>
    <name type="common">Flagellated protozoan</name>
    <dbReference type="NCBI Taxonomy" id="75058"/>
    <lineage>
        <taxon>Eukaryota</taxon>
        <taxon>Discoba</taxon>
        <taxon>Euglenozoa</taxon>
        <taxon>Kinetoplastea</taxon>
        <taxon>Metakinetoplastina</taxon>
        <taxon>Eubodonida</taxon>
        <taxon>Bodonidae</taxon>
        <taxon>Bodo</taxon>
    </lineage>
</organism>
<evidence type="ECO:0000313" key="3">
    <source>
        <dbReference type="Proteomes" id="UP000051952"/>
    </source>
</evidence>
<sequence>MLSKAQPLLTIAVDAEFLKMGGVLTARSAAFVPFSPLNPKAAVAPSSSVASTVVQMDASFVAQYCDLLPAGYSLRDHCVEFAKGLEQFFPPVERRMHSHHALRKFVQLTDGMQQQQPNDSSATGGVEEDTSSSTPSSASSSMPQSVDPYMVPNSQQFLCVGGLGALYREAPTSDAFQQIARRLVSKTVLYGPSKVGTPAIGALVKRDSVRFQQFLRHRFSSEEEWVNWVETAHMISRKALDASTTNLSSSPSPPSTSSSSGGVDVIQCTTLAEFSRHLCNVWSSYMQHQKGVATKFYSYGGADVGVLRAAAHLGCAERKSPKEQGQGVGLRSPMQITLTDVTKLPAFRAMGFEREVGLTPRLRHALEKVRTRNPEAESLLRNPDEHNPLWDAAALAALCQVVLHRW</sequence>
<dbReference type="OMA" id="HACADET"/>
<feature type="compositionally biased region" description="Polar residues" evidence="1">
    <location>
        <begin position="112"/>
        <end position="123"/>
    </location>
</feature>
<accession>A0A0S4JT50</accession>
<evidence type="ECO:0000256" key="1">
    <source>
        <dbReference type="SAM" id="MobiDB-lite"/>
    </source>
</evidence>
<gene>
    <name evidence="2" type="ORF">BSAL_33810</name>
</gene>
<keyword evidence="3" id="KW-1185">Reference proteome</keyword>
<dbReference type="EMBL" id="CYKH01001964">
    <property type="protein sequence ID" value="CUG91736.1"/>
    <property type="molecule type" value="Genomic_DNA"/>
</dbReference>
<dbReference type="VEuPathDB" id="TriTrypDB:BSAL_33810"/>
<dbReference type="Proteomes" id="UP000051952">
    <property type="component" value="Unassembled WGS sequence"/>
</dbReference>